<protein>
    <submittedName>
        <fullName evidence="5">Helix-turn-helix domain-containing protein</fullName>
    </submittedName>
</protein>
<dbReference type="Pfam" id="PF12840">
    <property type="entry name" value="HTH_20"/>
    <property type="match status" value="1"/>
</dbReference>
<keyword evidence="2" id="KW-0238">DNA-binding</keyword>
<reference evidence="5" key="2">
    <citation type="submission" date="2021-04" db="EMBL/GenBank/DDBJ databases">
        <authorList>
            <person name="Gilroy R."/>
        </authorList>
    </citation>
    <scope>NUCLEOTIDE SEQUENCE</scope>
    <source>
        <strain evidence="5">ChiHjej12B11-9195</strain>
    </source>
</reference>
<feature type="domain" description="HTH arsR-type" evidence="4">
    <location>
        <begin position="15"/>
        <end position="98"/>
    </location>
</feature>
<dbReference type="AlphaFoldDB" id="A0A9D1ZU04"/>
<name>A0A9D1ZU04_9MICC</name>
<evidence type="ECO:0000259" key="4">
    <source>
        <dbReference type="SMART" id="SM00418"/>
    </source>
</evidence>
<keyword evidence="1" id="KW-0805">Transcription regulation</keyword>
<sequence length="199" mass="21893">MTTPEQPPKPTTVRTQMRALAHPVRVRIVTTLARLTYARATDLARELDLPPNALSYHLRALAKGGIITEAPEQARDKRDRVWQLTTREGFTLDAQTATTEDAALSLGLINAQLDHAKNTWQLALNSASTDQPLLVPAKGSALLVSQLQLTPEQAEELRQKISHLIDSYETQGKQTANTQSYDFLFSLASTSAPPPAEEQ</sequence>
<dbReference type="PANTHER" id="PTHR43132">
    <property type="entry name" value="ARSENICAL RESISTANCE OPERON REPRESSOR ARSR-RELATED"/>
    <property type="match status" value="1"/>
</dbReference>
<dbReference type="InterPro" id="IPR036390">
    <property type="entry name" value="WH_DNA-bd_sf"/>
</dbReference>
<dbReference type="InterPro" id="IPR051011">
    <property type="entry name" value="Metal_resp_trans_reg"/>
</dbReference>
<evidence type="ECO:0000256" key="1">
    <source>
        <dbReference type="ARBA" id="ARBA00023015"/>
    </source>
</evidence>
<evidence type="ECO:0000313" key="5">
    <source>
        <dbReference type="EMBL" id="HIY95764.1"/>
    </source>
</evidence>
<evidence type="ECO:0000256" key="2">
    <source>
        <dbReference type="ARBA" id="ARBA00023125"/>
    </source>
</evidence>
<dbReference type="SMART" id="SM00418">
    <property type="entry name" value="HTH_ARSR"/>
    <property type="match status" value="1"/>
</dbReference>
<organism evidence="5 6">
    <name type="scientific">Candidatus Rothia avicola</name>
    <dbReference type="NCBI Taxonomy" id="2840478"/>
    <lineage>
        <taxon>Bacteria</taxon>
        <taxon>Bacillati</taxon>
        <taxon>Actinomycetota</taxon>
        <taxon>Actinomycetes</taxon>
        <taxon>Micrococcales</taxon>
        <taxon>Micrococcaceae</taxon>
        <taxon>Rothia</taxon>
    </lineage>
</organism>
<proteinExistence type="predicted"/>
<gene>
    <name evidence="5" type="ORF">H9821_08945</name>
</gene>
<dbReference type="GO" id="GO:0003677">
    <property type="term" value="F:DNA binding"/>
    <property type="evidence" value="ECO:0007669"/>
    <property type="project" value="UniProtKB-KW"/>
</dbReference>
<evidence type="ECO:0000313" key="6">
    <source>
        <dbReference type="Proteomes" id="UP000824134"/>
    </source>
</evidence>
<dbReference type="GO" id="GO:0003700">
    <property type="term" value="F:DNA-binding transcription factor activity"/>
    <property type="evidence" value="ECO:0007669"/>
    <property type="project" value="InterPro"/>
</dbReference>
<dbReference type="CDD" id="cd00090">
    <property type="entry name" value="HTH_ARSR"/>
    <property type="match status" value="1"/>
</dbReference>
<dbReference type="InterPro" id="IPR036388">
    <property type="entry name" value="WH-like_DNA-bd_sf"/>
</dbReference>
<dbReference type="InterPro" id="IPR011991">
    <property type="entry name" value="ArsR-like_HTH"/>
</dbReference>
<reference evidence="5" key="1">
    <citation type="journal article" date="2021" name="PeerJ">
        <title>Extensive microbial diversity within the chicken gut microbiome revealed by metagenomics and culture.</title>
        <authorList>
            <person name="Gilroy R."/>
            <person name="Ravi A."/>
            <person name="Getino M."/>
            <person name="Pursley I."/>
            <person name="Horton D.L."/>
            <person name="Alikhan N.F."/>
            <person name="Baker D."/>
            <person name="Gharbi K."/>
            <person name="Hall N."/>
            <person name="Watson M."/>
            <person name="Adriaenssens E.M."/>
            <person name="Foster-Nyarko E."/>
            <person name="Jarju S."/>
            <person name="Secka A."/>
            <person name="Antonio M."/>
            <person name="Oren A."/>
            <person name="Chaudhuri R.R."/>
            <person name="La Ragione R."/>
            <person name="Hildebrand F."/>
            <person name="Pallen M.J."/>
        </authorList>
    </citation>
    <scope>NUCLEOTIDE SEQUENCE</scope>
    <source>
        <strain evidence="5">ChiHjej12B11-9195</strain>
    </source>
</reference>
<accession>A0A9D1ZU04</accession>
<dbReference type="EMBL" id="DXCN01000069">
    <property type="protein sequence ID" value="HIY95764.1"/>
    <property type="molecule type" value="Genomic_DNA"/>
</dbReference>
<dbReference type="Gene3D" id="1.10.10.10">
    <property type="entry name" value="Winged helix-like DNA-binding domain superfamily/Winged helix DNA-binding domain"/>
    <property type="match status" value="1"/>
</dbReference>
<dbReference type="PANTHER" id="PTHR43132:SF2">
    <property type="entry name" value="ARSENICAL RESISTANCE OPERON REPRESSOR ARSR-RELATED"/>
    <property type="match status" value="1"/>
</dbReference>
<dbReference type="InterPro" id="IPR001845">
    <property type="entry name" value="HTH_ArsR_DNA-bd_dom"/>
</dbReference>
<dbReference type="Proteomes" id="UP000824134">
    <property type="component" value="Unassembled WGS sequence"/>
</dbReference>
<comment type="caution">
    <text evidence="5">The sequence shown here is derived from an EMBL/GenBank/DDBJ whole genome shotgun (WGS) entry which is preliminary data.</text>
</comment>
<dbReference type="SUPFAM" id="SSF46785">
    <property type="entry name" value="Winged helix' DNA-binding domain"/>
    <property type="match status" value="1"/>
</dbReference>
<evidence type="ECO:0000256" key="3">
    <source>
        <dbReference type="ARBA" id="ARBA00023163"/>
    </source>
</evidence>
<keyword evidence="3" id="KW-0804">Transcription</keyword>